<dbReference type="SUPFAM" id="SSF47413">
    <property type="entry name" value="lambda repressor-like DNA-binding domains"/>
    <property type="match status" value="1"/>
</dbReference>
<evidence type="ECO:0000313" key="3">
    <source>
        <dbReference type="EMBL" id="VAX09562.1"/>
    </source>
</evidence>
<dbReference type="SMART" id="SM00530">
    <property type="entry name" value="HTH_XRE"/>
    <property type="match status" value="1"/>
</dbReference>
<feature type="domain" description="HTH cro/C1-type" evidence="2">
    <location>
        <begin position="33"/>
        <end position="86"/>
    </location>
</feature>
<evidence type="ECO:0000259" key="2">
    <source>
        <dbReference type="PROSITE" id="PS50943"/>
    </source>
</evidence>
<dbReference type="AlphaFoldDB" id="A0A3B1B0B6"/>
<evidence type="ECO:0000256" key="1">
    <source>
        <dbReference type="SAM" id="MobiDB-lite"/>
    </source>
</evidence>
<dbReference type="GO" id="GO:0003677">
    <property type="term" value="F:DNA binding"/>
    <property type="evidence" value="ECO:0007669"/>
    <property type="project" value="InterPro"/>
</dbReference>
<gene>
    <name evidence="3" type="ORF">MNBD_GAMMA26-350</name>
</gene>
<dbReference type="PROSITE" id="PS50943">
    <property type="entry name" value="HTH_CROC1"/>
    <property type="match status" value="1"/>
</dbReference>
<accession>A0A3B1B0B6</accession>
<feature type="region of interest" description="Disordered" evidence="1">
    <location>
        <begin position="108"/>
        <end position="129"/>
    </location>
</feature>
<dbReference type="EMBL" id="UOFX01000053">
    <property type="protein sequence ID" value="VAX09562.1"/>
    <property type="molecule type" value="Genomic_DNA"/>
</dbReference>
<proteinExistence type="predicted"/>
<dbReference type="CDD" id="cd00093">
    <property type="entry name" value="HTH_XRE"/>
    <property type="match status" value="1"/>
</dbReference>
<reference evidence="3" key="1">
    <citation type="submission" date="2018-06" db="EMBL/GenBank/DDBJ databases">
        <authorList>
            <person name="Zhirakovskaya E."/>
        </authorList>
    </citation>
    <scope>NUCLEOTIDE SEQUENCE</scope>
</reference>
<protein>
    <recommendedName>
        <fullName evidence="2">HTH cro/C1-type domain-containing protein</fullName>
    </recommendedName>
</protein>
<dbReference type="Gene3D" id="1.10.260.40">
    <property type="entry name" value="lambda repressor-like DNA-binding domains"/>
    <property type="match status" value="1"/>
</dbReference>
<dbReference type="InterPro" id="IPR010982">
    <property type="entry name" value="Lambda_DNA-bd_dom_sf"/>
</dbReference>
<sequence length="129" mass="14171">MKSLTDIMNNLPLERRAKVAARADELIAEEMTIRDLRKALDLTQERMSELLGVGQDSISRLESRSDMLLSTLRSYINAMGGSLDLIIHFPDRPPVVLSELFGKDIITGKGRSHRNRGASGGDASEGHPA</sequence>
<organism evidence="3">
    <name type="scientific">hydrothermal vent metagenome</name>
    <dbReference type="NCBI Taxonomy" id="652676"/>
    <lineage>
        <taxon>unclassified sequences</taxon>
        <taxon>metagenomes</taxon>
        <taxon>ecological metagenomes</taxon>
    </lineage>
</organism>
<name>A0A3B1B0B6_9ZZZZ</name>
<dbReference type="Pfam" id="PF01381">
    <property type="entry name" value="HTH_3"/>
    <property type="match status" value="1"/>
</dbReference>
<dbReference type="InterPro" id="IPR001387">
    <property type="entry name" value="Cro/C1-type_HTH"/>
</dbReference>